<dbReference type="FunFam" id="3.30.565.10:FF:000006">
    <property type="entry name" value="Sensor histidine kinase WalK"/>
    <property type="match status" value="1"/>
</dbReference>
<dbReference type="Proteomes" id="UP000095347">
    <property type="component" value="Unassembled WGS sequence"/>
</dbReference>
<dbReference type="InterPro" id="IPR004358">
    <property type="entry name" value="Sig_transdc_His_kin-like_C"/>
</dbReference>
<dbReference type="SUPFAM" id="SSF55785">
    <property type="entry name" value="PYP-like sensor domain (PAS domain)"/>
    <property type="match status" value="1"/>
</dbReference>
<dbReference type="FunFam" id="1.10.287.130:FF:000001">
    <property type="entry name" value="Two-component sensor histidine kinase"/>
    <property type="match status" value="1"/>
</dbReference>
<dbReference type="PANTHER" id="PTHR45453:SF1">
    <property type="entry name" value="PHOSPHATE REGULON SENSOR PROTEIN PHOR"/>
    <property type="match status" value="1"/>
</dbReference>
<dbReference type="GO" id="GO:0004721">
    <property type="term" value="F:phosphoprotein phosphatase activity"/>
    <property type="evidence" value="ECO:0007669"/>
    <property type="project" value="TreeGrafter"/>
</dbReference>
<evidence type="ECO:0000256" key="7">
    <source>
        <dbReference type="ARBA" id="ARBA00023136"/>
    </source>
</evidence>
<evidence type="ECO:0000259" key="8">
    <source>
        <dbReference type="PROSITE" id="PS50109"/>
    </source>
</evidence>
<keyword evidence="3" id="KW-0597">Phosphoprotein</keyword>
<evidence type="ECO:0000313" key="10">
    <source>
        <dbReference type="Proteomes" id="UP000095347"/>
    </source>
</evidence>
<dbReference type="SMART" id="SM00387">
    <property type="entry name" value="HATPase_c"/>
    <property type="match status" value="1"/>
</dbReference>
<dbReference type="InterPro" id="IPR035965">
    <property type="entry name" value="PAS-like_dom_sf"/>
</dbReference>
<keyword evidence="4" id="KW-0808">Transferase</keyword>
<evidence type="ECO:0000256" key="4">
    <source>
        <dbReference type="ARBA" id="ARBA00022679"/>
    </source>
</evidence>
<evidence type="ECO:0000256" key="1">
    <source>
        <dbReference type="ARBA" id="ARBA00000085"/>
    </source>
</evidence>
<evidence type="ECO:0000256" key="3">
    <source>
        <dbReference type="ARBA" id="ARBA00022553"/>
    </source>
</evidence>
<dbReference type="STRING" id="28181.BEN30_11565"/>
<sequence>MLTRTLDALHSPVVVVGPRRNISHVNTEARELFGDKIVGRNLALFFREPIALDMLNEVLSEGGTRSLEVNLDVPIRRQYKLVISRLSLVPLETPHAVLEFQETTLMKRTESMRSEFVANVSHELRSPLATLIGFIETMQSGYSETDPQDRNAHIRFLGIMEGEAQRMSRMIDDLLSLTNVELREHERPRGQVDLKGLLREVIDTLVARGRRADVEIVLSLPDVVPCVCGDRDQLIQVFHNLIVNAVKYGGNGGRVEVNVKATENGLPDGGHGVQIGVRDFGDGIASEHIPRLTERFYRIDKGRSRDMGGTGLGLAIVKHIINRHRGRFHIESVLGEGSTFTVRLPAYKGGA</sequence>
<dbReference type="Pfam" id="PF02518">
    <property type="entry name" value="HATPase_c"/>
    <property type="match status" value="1"/>
</dbReference>
<dbReference type="SUPFAM" id="SSF55874">
    <property type="entry name" value="ATPase domain of HSP90 chaperone/DNA topoisomerase II/histidine kinase"/>
    <property type="match status" value="1"/>
</dbReference>
<evidence type="ECO:0000313" key="9">
    <source>
        <dbReference type="EMBL" id="OEJ66754.1"/>
    </source>
</evidence>
<dbReference type="GO" id="GO:0000155">
    <property type="term" value="F:phosphorelay sensor kinase activity"/>
    <property type="evidence" value="ECO:0007669"/>
    <property type="project" value="InterPro"/>
</dbReference>
<dbReference type="InterPro" id="IPR036890">
    <property type="entry name" value="HATPase_C_sf"/>
</dbReference>
<dbReference type="CDD" id="cd00082">
    <property type="entry name" value="HisKA"/>
    <property type="match status" value="1"/>
</dbReference>
<proteinExistence type="predicted"/>
<evidence type="ECO:0000256" key="5">
    <source>
        <dbReference type="ARBA" id="ARBA00022777"/>
    </source>
</evidence>
<dbReference type="GO" id="GO:0016036">
    <property type="term" value="P:cellular response to phosphate starvation"/>
    <property type="evidence" value="ECO:0007669"/>
    <property type="project" value="TreeGrafter"/>
</dbReference>
<reference evidence="10" key="1">
    <citation type="submission" date="2016-07" db="EMBL/GenBank/DDBJ databases">
        <authorList>
            <person name="Florea S."/>
            <person name="Webb J.S."/>
            <person name="Jaromczyk J."/>
            <person name="Schardl C.L."/>
        </authorList>
    </citation>
    <scope>NUCLEOTIDE SEQUENCE [LARGE SCALE GENOMIC DNA]</scope>
    <source>
        <strain evidence="10">MV-1</strain>
    </source>
</reference>
<dbReference type="InterPro" id="IPR000014">
    <property type="entry name" value="PAS"/>
</dbReference>
<dbReference type="InterPro" id="IPR005467">
    <property type="entry name" value="His_kinase_dom"/>
</dbReference>
<dbReference type="InterPro" id="IPR050351">
    <property type="entry name" value="BphY/WalK/GraS-like"/>
</dbReference>
<dbReference type="PROSITE" id="PS50109">
    <property type="entry name" value="HIS_KIN"/>
    <property type="match status" value="1"/>
</dbReference>
<gene>
    <name evidence="9" type="ORF">BEN30_11565</name>
</gene>
<keyword evidence="6" id="KW-0902">Two-component regulatory system</keyword>
<dbReference type="PRINTS" id="PR00344">
    <property type="entry name" value="BCTRLSENSOR"/>
</dbReference>
<dbReference type="PANTHER" id="PTHR45453">
    <property type="entry name" value="PHOSPHATE REGULON SENSOR PROTEIN PHOR"/>
    <property type="match status" value="1"/>
</dbReference>
<dbReference type="InterPro" id="IPR003594">
    <property type="entry name" value="HATPase_dom"/>
</dbReference>
<keyword evidence="5" id="KW-0418">Kinase</keyword>
<dbReference type="EMBL" id="MCGG01000029">
    <property type="protein sequence ID" value="OEJ66754.1"/>
    <property type="molecule type" value="Genomic_DNA"/>
</dbReference>
<keyword evidence="7" id="KW-0472">Membrane</keyword>
<dbReference type="EC" id="2.7.13.3" evidence="2"/>
<dbReference type="InterPro" id="IPR036097">
    <property type="entry name" value="HisK_dim/P_sf"/>
</dbReference>
<dbReference type="Gene3D" id="3.30.565.10">
    <property type="entry name" value="Histidine kinase-like ATPase, C-terminal domain"/>
    <property type="match status" value="1"/>
</dbReference>
<dbReference type="SUPFAM" id="SSF47384">
    <property type="entry name" value="Homodimeric domain of signal transducing histidine kinase"/>
    <property type="match status" value="1"/>
</dbReference>
<dbReference type="GO" id="GO:0005886">
    <property type="term" value="C:plasma membrane"/>
    <property type="evidence" value="ECO:0007669"/>
    <property type="project" value="TreeGrafter"/>
</dbReference>
<feature type="domain" description="Histidine kinase" evidence="8">
    <location>
        <begin position="119"/>
        <end position="348"/>
    </location>
</feature>
<accession>A0A1E5Q7T9</accession>
<comment type="catalytic activity">
    <reaction evidence="1">
        <text>ATP + protein L-histidine = ADP + protein N-phospho-L-histidine.</text>
        <dbReference type="EC" id="2.7.13.3"/>
    </reaction>
</comment>
<comment type="caution">
    <text evidence="9">The sequence shown here is derived from an EMBL/GenBank/DDBJ whole genome shotgun (WGS) entry which is preliminary data.</text>
</comment>
<protein>
    <recommendedName>
        <fullName evidence="2">histidine kinase</fullName>
        <ecNumber evidence="2">2.7.13.3</ecNumber>
    </recommendedName>
</protein>
<name>A0A1E5Q7T9_9PROT</name>
<dbReference type="Gene3D" id="1.10.287.130">
    <property type="match status" value="1"/>
</dbReference>
<dbReference type="InterPro" id="IPR003661">
    <property type="entry name" value="HisK_dim/P_dom"/>
</dbReference>
<evidence type="ECO:0000256" key="2">
    <source>
        <dbReference type="ARBA" id="ARBA00012438"/>
    </source>
</evidence>
<keyword evidence="10" id="KW-1185">Reference proteome</keyword>
<dbReference type="SMART" id="SM00388">
    <property type="entry name" value="HisKA"/>
    <property type="match status" value="1"/>
</dbReference>
<organism evidence="9 10">
    <name type="scientific">Magnetovibrio blakemorei</name>
    <dbReference type="NCBI Taxonomy" id="28181"/>
    <lineage>
        <taxon>Bacteria</taxon>
        <taxon>Pseudomonadati</taxon>
        <taxon>Pseudomonadota</taxon>
        <taxon>Alphaproteobacteria</taxon>
        <taxon>Rhodospirillales</taxon>
        <taxon>Magnetovibrionaceae</taxon>
        <taxon>Magnetovibrio</taxon>
    </lineage>
</organism>
<dbReference type="Gene3D" id="3.30.450.20">
    <property type="entry name" value="PAS domain"/>
    <property type="match status" value="1"/>
</dbReference>
<evidence type="ECO:0000256" key="6">
    <source>
        <dbReference type="ARBA" id="ARBA00023012"/>
    </source>
</evidence>
<dbReference type="CDD" id="cd00130">
    <property type="entry name" value="PAS"/>
    <property type="match status" value="1"/>
</dbReference>
<dbReference type="AlphaFoldDB" id="A0A1E5Q7T9"/>
<dbReference type="Pfam" id="PF00512">
    <property type="entry name" value="HisKA"/>
    <property type="match status" value="1"/>
</dbReference>